<sequence>MEQDSRKLYFQETNYLQWSLADFLTWRSKSKHLITLKRREEHSRFKPLLRTVVKDSKDHTHVQKAQELLDAWETTICSSEVITFWNNRKILDLHSSTKLTELRIELNASQINEENINYILDRSNELNSHANAIGKTRYNIITADQNDSDEAATKILKKSLSKEDVGYEEDEESNVTVASTSVALDRKRRVADEQSSTKRQRDDSGEDREEQTSAEVGEEPEMINGMDCVPYIVDGIDVATKLLEQKAVDNYEAAFYDILDLSEERECGSIKSRFPPTVWKKLRSAARIEMIKMNDEVKAWLVAFDDKALENIHQELHRLSARVLQTTPPLQNELRYIHRLYQSFADLWTQNPNQLFDKDMSEATQIIQAVSPMLKNLFQEKYQMKWGEIDLEASSIRRNQEVESSARRRPRQRTDAILSLRSHLGQELLVCEVSGAPYENDPEHFGDDKIKIQKGLKDMLNLVAKRAKHGNSDIFQKLKVFGIQVFGWKAYIYAMDIPHMYLYRFEQVATFRIPQSSADLLWMPDTIRVLLSMKVWVNQALENLEELFRSSVRFSLVGNRTPPSSPMGYVSKTLDTPHKPKKVKHPALT</sequence>
<dbReference type="AlphaFoldDB" id="A0A433D7X9"/>
<reference evidence="2 3" key="1">
    <citation type="journal article" date="2018" name="New Phytol.">
        <title>Phylogenomics of Endogonaceae and evolution of mycorrhizas within Mucoromycota.</title>
        <authorList>
            <person name="Chang Y."/>
            <person name="Desiro A."/>
            <person name="Na H."/>
            <person name="Sandor L."/>
            <person name="Lipzen A."/>
            <person name="Clum A."/>
            <person name="Barry K."/>
            <person name="Grigoriev I.V."/>
            <person name="Martin F.M."/>
            <person name="Stajich J.E."/>
            <person name="Smith M.E."/>
            <person name="Bonito G."/>
            <person name="Spatafora J.W."/>
        </authorList>
    </citation>
    <scope>NUCLEOTIDE SEQUENCE [LARGE SCALE GENOMIC DNA]</scope>
    <source>
        <strain evidence="2 3">GMNB39</strain>
    </source>
</reference>
<feature type="region of interest" description="Disordered" evidence="1">
    <location>
        <begin position="565"/>
        <end position="589"/>
    </location>
</feature>
<organism evidence="2 3">
    <name type="scientific">Jimgerdemannia flammicorona</name>
    <dbReference type="NCBI Taxonomy" id="994334"/>
    <lineage>
        <taxon>Eukaryota</taxon>
        <taxon>Fungi</taxon>
        <taxon>Fungi incertae sedis</taxon>
        <taxon>Mucoromycota</taxon>
        <taxon>Mucoromycotina</taxon>
        <taxon>Endogonomycetes</taxon>
        <taxon>Endogonales</taxon>
        <taxon>Endogonaceae</taxon>
        <taxon>Jimgerdemannia</taxon>
    </lineage>
</organism>
<gene>
    <name evidence="2" type="ORF">BC936DRAFT_146293</name>
</gene>
<dbReference type="EMBL" id="RBNI01005133">
    <property type="protein sequence ID" value="RUP46978.1"/>
    <property type="molecule type" value="Genomic_DNA"/>
</dbReference>
<proteinExistence type="predicted"/>
<keyword evidence="3" id="KW-1185">Reference proteome</keyword>
<feature type="region of interest" description="Disordered" evidence="1">
    <location>
        <begin position="186"/>
        <end position="219"/>
    </location>
</feature>
<evidence type="ECO:0000313" key="2">
    <source>
        <dbReference type="EMBL" id="RUP46978.1"/>
    </source>
</evidence>
<dbReference type="OrthoDB" id="2431558at2759"/>
<protein>
    <submittedName>
        <fullName evidence="2">Uncharacterized protein</fullName>
    </submittedName>
</protein>
<comment type="caution">
    <text evidence="2">The sequence shown here is derived from an EMBL/GenBank/DDBJ whole genome shotgun (WGS) entry which is preliminary data.</text>
</comment>
<accession>A0A433D7X9</accession>
<evidence type="ECO:0000313" key="3">
    <source>
        <dbReference type="Proteomes" id="UP000268093"/>
    </source>
</evidence>
<name>A0A433D7X9_9FUNG</name>
<dbReference type="Proteomes" id="UP000268093">
    <property type="component" value="Unassembled WGS sequence"/>
</dbReference>
<feature type="compositionally biased region" description="Basic and acidic residues" evidence="1">
    <location>
        <begin position="190"/>
        <end position="203"/>
    </location>
</feature>
<evidence type="ECO:0000256" key="1">
    <source>
        <dbReference type="SAM" id="MobiDB-lite"/>
    </source>
</evidence>
<feature type="compositionally biased region" description="Basic residues" evidence="1">
    <location>
        <begin position="579"/>
        <end position="589"/>
    </location>
</feature>